<dbReference type="OMA" id="KIAMPNA"/>
<dbReference type="AlphaFoldDB" id="A0A068UNE0"/>
<evidence type="ECO:0000256" key="1">
    <source>
        <dbReference type="SAM" id="MobiDB-lite"/>
    </source>
</evidence>
<dbReference type="SUPFAM" id="SSF49879">
    <property type="entry name" value="SMAD/FHA domain"/>
    <property type="match status" value="1"/>
</dbReference>
<dbReference type="SMART" id="SM00240">
    <property type="entry name" value="FHA"/>
    <property type="match status" value="1"/>
</dbReference>
<dbReference type="InterPro" id="IPR000253">
    <property type="entry name" value="FHA_dom"/>
</dbReference>
<feature type="region of interest" description="Disordered" evidence="1">
    <location>
        <begin position="185"/>
        <end position="204"/>
    </location>
</feature>
<dbReference type="FunCoup" id="A0A068UNE0">
    <property type="interactions" value="1157"/>
</dbReference>
<proteinExistence type="predicted"/>
<organism evidence="3 4">
    <name type="scientific">Coffea canephora</name>
    <name type="common">Robusta coffee</name>
    <dbReference type="NCBI Taxonomy" id="49390"/>
    <lineage>
        <taxon>Eukaryota</taxon>
        <taxon>Viridiplantae</taxon>
        <taxon>Streptophyta</taxon>
        <taxon>Embryophyta</taxon>
        <taxon>Tracheophyta</taxon>
        <taxon>Spermatophyta</taxon>
        <taxon>Magnoliopsida</taxon>
        <taxon>eudicotyledons</taxon>
        <taxon>Gunneridae</taxon>
        <taxon>Pentapetalae</taxon>
        <taxon>asterids</taxon>
        <taxon>lamiids</taxon>
        <taxon>Gentianales</taxon>
        <taxon>Rubiaceae</taxon>
        <taxon>Ixoroideae</taxon>
        <taxon>Gardenieae complex</taxon>
        <taxon>Bertiereae - Coffeeae clade</taxon>
        <taxon>Coffeeae</taxon>
        <taxon>Coffea</taxon>
    </lineage>
</organism>
<dbReference type="InterPro" id="IPR008984">
    <property type="entry name" value="SMAD_FHA_dom_sf"/>
</dbReference>
<dbReference type="Pfam" id="PF00498">
    <property type="entry name" value="FHA"/>
    <property type="match status" value="1"/>
</dbReference>
<evidence type="ECO:0000259" key="2">
    <source>
        <dbReference type="PROSITE" id="PS50006"/>
    </source>
</evidence>
<dbReference type="Gramene" id="CDP09734">
    <property type="protein sequence ID" value="CDP09734"/>
    <property type="gene ID" value="GSCOC_T00030183001"/>
</dbReference>
<protein>
    <recommendedName>
        <fullName evidence="2">FHA domain-containing protein</fullName>
    </recommendedName>
</protein>
<dbReference type="STRING" id="49390.A0A068UNE0"/>
<accession>A0A068UNE0</accession>
<dbReference type="Proteomes" id="UP000295252">
    <property type="component" value="Chromosome I"/>
</dbReference>
<dbReference type="PhylomeDB" id="A0A068UNE0"/>
<dbReference type="InterPro" id="IPR050923">
    <property type="entry name" value="Cell_Proc_Reg/RNA_Proc"/>
</dbReference>
<feature type="domain" description="FHA" evidence="2">
    <location>
        <begin position="103"/>
        <end position="153"/>
    </location>
</feature>
<dbReference type="CDD" id="cd00060">
    <property type="entry name" value="FHA"/>
    <property type="match status" value="1"/>
</dbReference>
<name>A0A068UNE0_COFCA</name>
<evidence type="ECO:0000313" key="4">
    <source>
        <dbReference type="Proteomes" id="UP000295252"/>
    </source>
</evidence>
<reference evidence="4" key="1">
    <citation type="journal article" date="2014" name="Science">
        <title>The coffee genome provides insight into the convergent evolution of caffeine biosynthesis.</title>
        <authorList>
            <person name="Denoeud F."/>
            <person name="Carretero-Paulet L."/>
            <person name="Dereeper A."/>
            <person name="Droc G."/>
            <person name="Guyot R."/>
            <person name="Pietrella M."/>
            <person name="Zheng C."/>
            <person name="Alberti A."/>
            <person name="Anthony F."/>
            <person name="Aprea G."/>
            <person name="Aury J.M."/>
            <person name="Bento P."/>
            <person name="Bernard M."/>
            <person name="Bocs S."/>
            <person name="Campa C."/>
            <person name="Cenci A."/>
            <person name="Combes M.C."/>
            <person name="Crouzillat D."/>
            <person name="Da Silva C."/>
            <person name="Daddiego L."/>
            <person name="De Bellis F."/>
            <person name="Dussert S."/>
            <person name="Garsmeur O."/>
            <person name="Gayraud T."/>
            <person name="Guignon V."/>
            <person name="Jahn K."/>
            <person name="Jamilloux V."/>
            <person name="Joet T."/>
            <person name="Labadie K."/>
            <person name="Lan T."/>
            <person name="Leclercq J."/>
            <person name="Lepelley M."/>
            <person name="Leroy T."/>
            <person name="Li L.T."/>
            <person name="Librado P."/>
            <person name="Lopez L."/>
            <person name="Munoz A."/>
            <person name="Noel B."/>
            <person name="Pallavicini A."/>
            <person name="Perrotta G."/>
            <person name="Poncet V."/>
            <person name="Pot D."/>
            <person name="Priyono X."/>
            <person name="Rigoreau M."/>
            <person name="Rouard M."/>
            <person name="Rozas J."/>
            <person name="Tranchant-Dubreuil C."/>
            <person name="VanBuren R."/>
            <person name="Zhang Q."/>
            <person name="Andrade A.C."/>
            <person name="Argout X."/>
            <person name="Bertrand B."/>
            <person name="de Kochko A."/>
            <person name="Graziosi G."/>
            <person name="Henry R.J."/>
            <person name="Jayarama X."/>
            <person name="Ming R."/>
            <person name="Nagai C."/>
            <person name="Rounsley S."/>
            <person name="Sankoff D."/>
            <person name="Giuliano G."/>
            <person name="Albert V.A."/>
            <person name="Wincker P."/>
            <person name="Lashermes P."/>
        </authorList>
    </citation>
    <scope>NUCLEOTIDE SEQUENCE [LARGE SCALE GENOMIC DNA]</scope>
    <source>
        <strain evidence="4">cv. DH200-94</strain>
    </source>
</reference>
<keyword evidence="4" id="KW-1185">Reference proteome</keyword>
<dbReference type="EMBL" id="HG739124">
    <property type="protein sequence ID" value="CDP09734.1"/>
    <property type="molecule type" value="Genomic_DNA"/>
</dbReference>
<dbReference type="OrthoDB" id="687730at2759"/>
<dbReference type="FunFam" id="2.60.200.20:FF:000063">
    <property type="entry name" value="Predicted protein"/>
    <property type="match status" value="1"/>
</dbReference>
<sequence length="204" mass="21929">MEIIVNTESLSYVKLLPKPLSPAVVFPSRANVLSHNFNCLPRKLQCSAKQLRNLGAIYASGADSSSTNVVEKWILEPIGDGDTKHLGEKIAMPNAFEIASSVITIGRTADKVDVAIPVPTVSGVHARIEKAEKSLVITDLDSTNGTFIDQRRLKPGVPAFAVPGSRITFGDVHLAVFRVSKLEVEEPSNEPEAEAKVEEGADSN</sequence>
<dbReference type="PROSITE" id="PS50006">
    <property type="entry name" value="FHA_DOMAIN"/>
    <property type="match status" value="1"/>
</dbReference>
<gene>
    <name evidence="3" type="ORF">GSCOC_T00030183001</name>
</gene>
<dbReference type="Gene3D" id="2.60.200.20">
    <property type="match status" value="1"/>
</dbReference>
<evidence type="ECO:0000313" key="3">
    <source>
        <dbReference type="EMBL" id="CDP09734.1"/>
    </source>
</evidence>
<dbReference type="PANTHER" id="PTHR23308">
    <property type="entry name" value="NUCLEAR INHIBITOR OF PROTEIN PHOSPHATASE-1"/>
    <property type="match status" value="1"/>
</dbReference>
<dbReference type="InParanoid" id="A0A068UNE0"/>
<feature type="compositionally biased region" description="Basic and acidic residues" evidence="1">
    <location>
        <begin position="193"/>
        <end position="204"/>
    </location>
</feature>